<feature type="non-terminal residue" evidence="2">
    <location>
        <position position="1"/>
    </location>
</feature>
<proteinExistence type="predicted"/>
<dbReference type="Pfam" id="PF24764">
    <property type="entry name" value="rva_4"/>
    <property type="match status" value="1"/>
</dbReference>
<evidence type="ECO:0000259" key="1">
    <source>
        <dbReference type="Pfam" id="PF24764"/>
    </source>
</evidence>
<dbReference type="AlphaFoldDB" id="A0A165MYS6"/>
<evidence type="ECO:0000313" key="3">
    <source>
        <dbReference type="Proteomes" id="UP000076761"/>
    </source>
</evidence>
<organism evidence="2 3">
    <name type="scientific">Neolentinus lepideus HHB14362 ss-1</name>
    <dbReference type="NCBI Taxonomy" id="1314782"/>
    <lineage>
        <taxon>Eukaryota</taxon>
        <taxon>Fungi</taxon>
        <taxon>Dikarya</taxon>
        <taxon>Basidiomycota</taxon>
        <taxon>Agaricomycotina</taxon>
        <taxon>Agaricomycetes</taxon>
        <taxon>Gloeophyllales</taxon>
        <taxon>Gloeophyllaceae</taxon>
        <taxon>Neolentinus</taxon>
    </lineage>
</organism>
<dbReference type="EMBL" id="KV425656">
    <property type="protein sequence ID" value="KZT18951.1"/>
    <property type="molecule type" value="Genomic_DNA"/>
</dbReference>
<evidence type="ECO:0000313" key="2">
    <source>
        <dbReference type="EMBL" id="KZT18951.1"/>
    </source>
</evidence>
<keyword evidence="3" id="KW-1185">Reference proteome</keyword>
<dbReference type="OrthoDB" id="3353107at2759"/>
<dbReference type="STRING" id="1314782.A0A165MYS6"/>
<accession>A0A165MYS6</accession>
<feature type="domain" description="Integrase core" evidence="1">
    <location>
        <begin position="5"/>
        <end position="93"/>
    </location>
</feature>
<sequence>RLTSSTRNTRIERLWVEVGSQFGRQWHAFFTRLERLHRLDPKDAGHLWLLHTLFLINIRDDCAKFQQDWNHHLISGEADQTPADLRFLGQLEHGVYDDDFRDVHPDVLNQYYGADSAHEVAHPEHSGAGHSDAEEENLEDRIAHEQERHIRHEPIAVPLATSPFPPQVTAAFLSALQDVRNQTAIPEGFGVHEAEWDEEGYPEFQSIRSGRKYVDIPLPFAVWWPRAVSWAQGLSVFTHFMDIYGETGGESSDESNMES</sequence>
<dbReference type="InParanoid" id="A0A165MYS6"/>
<dbReference type="Proteomes" id="UP000076761">
    <property type="component" value="Unassembled WGS sequence"/>
</dbReference>
<protein>
    <recommendedName>
        <fullName evidence="1">Integrase core domain-containing protein</fullName>
    </recommendedName>
</protein>
<reference evidence="2 3" key="1">
    <citation type="journal article" date="2016" name="Mol. Biol. Evol.">
        <title>Comparative Genomics of Early-Diverging Mushroom-Forming Fungi Provides Insights into the Origins of Lignocellulose Decay Capabilities.</title>
        <authorList>
            <person name="Nagy L.G."/>
            <person name="Riley R."/>
            <person name="Tritt A."/>
            <person name="Adam C."/>
            <person name="Daum C."/>
            <person name="Floudas D."/>
            <person name="Sun H."/>
            <person name="Yadav J.S."/>
            <person name="Pangilinan J."/>
            <person name="Larsson K.H."/>
            <person name="Matsuura K."/>
            <person name="Barry K."/>
            <person name="Labutti K."/>
            <person name="Kuo R."/>
            <person name="Ohm R.A."/>
            <person name="Bhattacharya S.S."/>
            <person name="Shirouzu T."/>
            <person name="Yoshinaga Y."/>
            <person name="Martin F.M."/>
            <person name="Grigoriev I.V."/>
            <person name="Hibbett D.S."/>
        </authorList>
    </citation>
    <scope>NUCLEOTIDE SEQUENCE [LARGE SCALE GENOMIC DNA]</scope>
    <source>
        <strain evidence="2 3">HHB14362 ss-1</strain>
    </source>
</reference>
<name>A0A165MYS6_9AGAM</name>
<gene>
    <name evidence="2" type="ORF">NEOLEDRAFT_1079022</name>
</gene>
<dbReference type="InterPro" id="IPR058913">
    <property type="entry name" value="Integrase_dom_put"/>
</dbReference>